<dbReference type="eggNOG" id="KOG0401">
    <property type="taxonomic scope" value="Eukaryota"/>
</dbReference>
<dbReference type="GO" id="GO:0003729">
    <property type="term" value="F:mRNA binding"/>
    <property type="evidence" value="ECO:0007669"/>
    <property type="project" value="TreeGrafter"/>
</dbReference>
<dbReference type="SUPFAM" id="SSF48371">
    <property type="entry name" value="ARM repeat"/>
    <property type="match status" value="1"/>
</dbReference>
<feature type="region of interest" description="Disordered" evidence="4">
    <location>
        <begin position="32"/>
        <end position="54"/>
    </location>
</feature>
<sequence>MSGDAVQTATPAEVAVEATPVAVVESTPAAETAPAAATAETEAPAAAAAAAQPESQVTMDYTTVNQLLELRSTFTALPAAFENFPMKIRRDTPIVQRDTSGPAPLRRSQPRKPSGPGQPSVLGTRQRNDPIRPFRNLLNKLAPDNFEILFLEFENSILPLIQNAIVLNQVVEVMAEKIRDEPLYSDLYATFCVRLHKIETMIYGPPRDDLIKFISSPDFTPDLTEKRPFGVIFRTLLLNFCRQSFYQISDSPKEQLTDEDRAKMTSIEIDEFELAYFREKRHNAGLIMFIGSAFVHRLLHSGILKECILYLTRAYDNSVPADERDIDCLLNLLKIIGPAVQEMSDISKKEPDNTYQQLLNVTSERVRRLSQIPGLPNRPRFILMDILDMISSQFVNVVRVGPRRSDEPARETPAAGTSGDGRSRRGGASGPGGSEENRRAPKSSLRIGGSQKIVPISSDFFSDLSRSSRSSRSSASTAAAAQSATTTRAALSNDNAFALLQADSASTAAPAASAAPAKPAVEYPAASQVSQALASFKSSYSPEDVEDVIALFKEADPTEEAAIAAAFAFISWYLDLPSSFYSKAEEVMQVVFAGLPAGAIVAAFGRLCEDIEDILVDCPRAFEIAASLLVKLAKFVDGGMDAVNAMLPAASTKVDITTINDGALVKAIAGEVAKAN</sequence>
<evidence type="ECO:0000256" key="3">
    <source>
        <dbReference type="ARBA" id="ARBA00022917"/>
    </source>
</evidence>
<feature type="domain" description="MIF4G" evidence="5">
    <location>
        <begin position="131"/>
        <end position="393"/>
    </location>
</feature>
<proteinExistence type="inferred from homology"/>
<reference evidence="6" key="1">
    <citation type="submission" date="2013-04" db="EMBL/GenBank/DDBJ databases">
        <title>The Genome Sequence of Fonticula alba ATCC 38817.</title>
        <authorList>
            <consortium name="The Broad Institute Genomics Platform"/>
            <person name="Russ C."/>
            <person name="Cuomo C."/>
            <person name="Burger G."/>
            <person name="Gray M.W."/>
            <person name="Holland P.W.H."/>
            <person name="King N."/>
            <person name="Lang F.B.F."/>
            <person name="Roger A.J."/>
            <person name="Ruiz-Trillo I."/>
            <person name="Brown M."/>
            <person name="Walker B."/>
            <person name="Young S."/>
            <person name="Zeng Q."/>
            <person name="Gargeya S."/>
            <person name="Fitzgerald M."/>
            <person name="Haas B."/>
            <person name="Abouelleil A."/>
            <person name="Allen A.W."/>
            <person name="Alvarado L."/>
            <person name="Arachchi H.M."/>
            <person name="Berlin A.M."/>
            <person name="Chapman S.B."/>
            <person name="Gainer-Dewar J."/>
            <person name="Goldberg J."/>
            <person name="Griggs A."/>
            <person name="Gujja S."/>
            <person name="Hansen M."/>
            <person name="Howarth C."/>
            <person name="Imamovic A."/>
            <person name="Ireland A."/>
            <person name="Larimer J."/>
            <person name="McCowan C."/>
            <person name="Murphy C."/>
            <person name="Pearson M."/>
            <person name="Poon T.W."/>
            <person name="Priest M."/>
            <person name="Roberts A."/>
            <person name="Saif S."/>
            <person name="Shea T."/>
            <person name="Sisk P."/>
            <person name="Sykes S."/>
            <person name="Wortman J."/>
            <person name="Nusbaum C."/>
            <person name="Birren B."/>
        </authorList>
    </citation>
    <scope>NUCLEOTIDE SEQUENCE [LARGE SCALE GENOMIC DNA]</scope>
    <source>
        <strain evidence="6">ATCC 38817</strain>
    </source>
</reference>
<evidence type="ECO:0000256" key="2">
    <source>
        <dbReference type="ARBA" id="ARBA00022540"/>
    </source>
</evidence>
<keyword evidence="3" id="KW-0648">Protein biosynthesis</keyword>
<dbReference type="Gene3D" id="1.25.40.180">
    <property type="match status" value="1"/>
</dbReference>
<dbReference type="Pfam" id="PF02854">
    <property type="entry name" value="MIF4G"/>
    <property type="match status" value="1"/>
</dbReference>
<comment type="similarity">
    <text evidence="1">Belongs to the eukaryotic initiation factor 4G family.</text>
</comment>
<dbReference type="STRING" id="691883.A0A058Z5K5"/>
<evidence type="ECO:0000256" key="1">
    <source>
        <dbReference type="ARBA" id="ARBA00005775"/>
    </source>
</evidence>
<evidence type="ECO:0000313" key="7">
    <source>
        <dbReference type="Proteomes" id="UP000030693"/>
    </source>
</evidence>
<feature type="region of interest" description="Disordered" evidence="4">
    <location>
        <begin position="401"/>
        <end position="448"/>
    </location>
</feature>
<keyword evidence="2" id="KW-0396">Initiation factor</keyword>
<protein>
    <recommendedName>
        <fullName evidence="5">MIF4G domain-containing protein</fullName>
    </recommendedName>
</protein>
<gene>
    <name evidence="6" type="ORF">H696_03941</name>
</gene>
<dbReference type="SMART" id="SM00543">
    <property type="entry name" value="MIF4G"/>
    <property type="match status" value="1"/>
</dbReference>
<name>A0A058Z5K5_FONAL</name>
<evidence type="ECO:0000256" key="4">
    <source>
        <dbReference type="SAM" id="MobiDB-lite"/>
    </source>
</evidence>
<feature type="region of interest" description="Disordered" evidence="4">
    <location>
        <begin position="90"/>
        <end position="129"/>
    </location>
</feature>
<dbReference type="EMBL" id="KB932206">
    <property type="protein sequence ID" value="KCV69520.1"/>
    <property type="molecule type" value="Genomic_DNA"/>
</dbReference>
<dbReference type="GO" id="GO:0016281">
    <property type="term" value="C:eukaryotic translation initiation factor 4F complex"/>
    <property type="evidence" value="ECO:0007669"/>
    <property type="project" value="TreeGrafter"/>
</dbReference>
<dbReference type="OrthoDB" id="514777at2759"/>
<keyword evidence="7" id="KW-1185">Reference proteome</keyword>
<dbReference type="InterPro" id="IPR016024">
    <property type="entry name" value="ARM-type_fold"/>
</dbReference>
<evidence type="ECO:0000313" key="6">
    <source>
        <dbReference type="EMBL" id="KCV69520.1"/>
    </source>
</evidence>
<dbReference type="RefSeq" id="XP_009496085.1">
    <property type="nucleotide sequence ID" value="XM_009497810.1"/>
</dbReference>
<dbReference type="GO" id="GO:0003743">
    <property type="term" value="F:translation initiation factor activity"/>
    <property type="evidence" value="ECO:0007669"/>
    <property type="project" value="UniProtKB-KW"/>
</dbReference>
<dbReference type="InterPro" id="IPR003890">
    <property type="entry name" value="MIF4G-like_typ-3"/>
</dbReference>
<dbReference type="GeneID" id="20528666"/>
<dbReference type="AlphaFoldDB" id="A0A058Z5K5"/>
<dbReference type="OMA" id="DERDIDC"/>
<dbReference type="PANTHER" id="PTHR23253">
    <property type="entry name" value="EUKARYOTIC TRANSLATION INITIATION FACTOR 4 GAMMA"/>
    <property type="match status" value="1"/>
</dbReference>
<dbReference type="Proteomes" id="UP000030693">
    <property type="component" value="Unassembled WGS sequence"/>
</dbReference>
<organism evidence="6">
    <name type="scientific">Fonticula alba</name>
    <name type="common">Slime mold</name>
    <dbReference type="NCBI Taxonomy" id="691883"/>
    <lineage>
        <taxon>Eukaryota</taxon>
        <taxon>Rotosphaerida</taxon>
        <taxon>Fonticulaceae</taxon>
        <taxon>Fonticula</taxon>
    </lineage>
</organism>
<evidence type="ECO:0000259" key="5">
    <source>
        <dbReference type="SMART" id="SM00543"/>
    </source>
</evidence>
<accession>A0A058Z5K5</accession>
<dbReference type="PANTHER" id="PTHR23253:SF9">
    <property type="entry name" value="EUKARYOTIC TRANSLATION INITIATION FACTOR 4 GAMMA 2"/>
    <property type="match status" value="1"/>
</dbReference>